<reference evidence="2 3" key="1">
    <citation type="submission" date="2018-05" db="EMBL/GenBank/DDBJ databases">
        <title>A metagenomic window into the 2 km-deep terrestrial subsurface aquifer revealed taxonomically and functionally diverse microbial community comprising novel uncultured bacterial lineages.</title>
        <authorList>
            <person name="Kadnikov V.V."/>
            <person name="Mardanov A.V."/>
            <person name="Beletsky A.V."/>
            <person name="Banks D."/>
            <person name="Pimenov N.V."/>
            <person name="Frank Y.A."/>
            <person name="Karnachuk O.V."/>
            <person name="Ravin N.V."/>
        </authorList>
    </citation>
    <scope>NUCLEOTIDE SEQUENCE [LARGE SCALE GENOMIC DNA]</scope>
    <source>
        <strain evidence="2">BY5</strain>
    </source>
</reference>
<evidence type="ECO:0000313" key="2">
    <source>
        <dbReference type="EMBL" id="RCK81394.1"/>
    </source>
</evidence>
<keyword evidence="1" id="KW-0812">Transmembrane</keyword>
<dbReference type="Gene3D" id="3.40.50.1820">
    <property type="entry name" value="alpha/beta hydrolase"/>
    <property type="match status" value="1"/>
</dbReference>
<evidence type="ECO:0000256" key="1">
    <source>
        <dbReference type="SAM" id="Phobius"/>
    </source>
</evidence>
<protein>
    <submittedName>
        <fullName evidence="2">Uncharacterized protein</fullName>
    </submittedName>
</protein>
<dbReference type="Proteomes" id="UP000252355">
    <property type="component" value="Unassembled WGS sequence"/>
</dbReference>
<name>A0A367ZTC7_9BACT</name>
<keyword evidence="1" id="KW-1133">Transmembrane helix</keyword>
<keyword evidence="1" id="KW-0472">Membrane</keyword>
<dbReference type="InterPro" id="IPR029058">
    <property type="entry name" value="AB_hydrolase_fold"/>
</dbReference>
<dbReference type="AlphaFoldDB" id="A0A367ZTC7"/>
<proteinExistence type="predicted"/>
<sequence>MSQALDNETLPPRAARADRWRIALALALWAIGLWLWLPQIRSWLPLPWPERSFPTPNGPRTYYLVAPSAIHPGERFPLLFFLQGFDGLGSPSIGTGETYLAIADQVEARRFIAVFPRGWPGAFPERPDVRAWYPEGLAANREFLAALARHLIASWPVDPERVILAGFSNGGYFAAIEALTRPDSPFTAFWLDGGAYPYALHPAVPRRRILLSAGERDEHNLPQIEIFRQFILDHGWEEGRNLRTYRHRWAHVFAVWALAEALDFLGAPASAPASLAGP</sequence>
<dbReference type="EMBL" id="QOQW01000002">
    <property type="protein sequence ID" value="RCK81394.1"/>
    <property type="molecule type" value="Genomic_DNA"/>
</dbReference>
<comment type="caution">
    <text evidence="2">The sequence shown here is derived from an EMBL/GenBank/DDBJ whole genome shotgun (WGS) entry which is preliminary data.</text>
</comment>
<dbReference type="SUPFAM" id="SSF53474">
    <property type="entry name" value="alpha/beta-Hydrolases"/>
    <property type="match status" value="1"/>
</dbReference>
<feature type="transmembrane region" description="Helical" evidence="1">
    <location>
        <begin position="20"/>
        <end position="37"/>
    </location>
</feature>
<evidence type="ECO:0000313" key="3">
    <source>
        <dbReference type="Proteomes" id="UP000252355"/>
    </source>
</evidence>
<organism evidence="2 3">
    <name type="scientific">Candidatus Ozemobacter sibiricus</name>
    <dbReference type="NCBI Taxonomy" id="2268124"/>
    <lineage>
        <taxon>Bacteria</taxon>
        <taxon>Candidatus Ozemobacteria</taxon>
        <taxon>Candidatus Ozemobacterales</taxon>
        <taxon>Candidatus Ozemobacteraceae</taxon>
        <taxon>Candidatus Ozemobacter</taxon>
    </lineage>
</organism>
<accession>A0A367ZTC7</accession>
<gene>
    <name evidence="2" type="ORF">OZSIB_2263</name>
</gene>